<comment type="similarity">
    <text evidence="2">Belongs to the UreD family.</text>
</comment>
<comment type="function">
    <text evidence="2">Required for maturation of urease via the functional incorporation of the urease nickel metallocenter.</text>
</comment>
<proteinExistence type="inferred from homology"/>
<keyword evidence="1 2" id="KW-0143">Chaperone</keyword>
<organism evidence="4 5">
    <name type="scientific">Streptomyces cathayae</name>
    <dbReference type="NCBI Taxonomy" id="3031124"/>
    <lineage>
        <taxon>Bacteria</taxon>
        <taxon>Bacillati</taxon>
        <taxon>Actinomycetota</taxon>
        <taxon>Actinomycetes</taxon>
        <taxon>Kitasatosporales</taxon>
        <taxon>Streptomycetaceae</taxon>
        <taxon>Streptomyces</taxon>
    </lineage>
</organism>
<evidence type="ECO:0000313" key="4">
    <source>
        <dbReference type="EMBL" id="WGD40749.1"/>
    </source>
</evidence>
<accession>A0ABY8JZC8</accession>
<feature type="region of interest" description="Disordered" evidence="3">
    <location>
        <begin position="1"/>
        <end position="24"/>
    </location>
</feature>
<keyword evidence="2" id="KW-0963">Cytoplasm</keyword>
<dbReference type="Pfam" id="PF01774">
    <property type="entry name" value="UreD"/>
    <property type="match status" value="1"/>
</dbReference>
<dbReference type="HAMAP" id="MF_01384">
    <property type="entry name" value="UreD"/>
    <property type="match status" value="1"/>
</dbReference>
<evidence type="ECO:0000256" key="2">
    <source>
        <dbReference type="HAMAP-Rule" id="MF_01384"/>
    </source>
</evidence>
<keyword evidence="2" id="KW-0996">Nickel insertion</keyword>
<evidence type="ECO:0000256" key="1">
    <source>
        <dbReference type="ARBA" id="ARBA00023186"/>
    </source>
</evidence>
<dbReference type="EMBL" id="CP121682">
    <property type="protein sequence ID" value="WGD40749.1"/>
    <property type="molecule type" value="Genomic_DNA"/>
</dbReference>
<name>A0ABY8JZC8_9ACTN</name>
<dbReference type="Proteomes" id="UP001216440">
    <property type="component" value="Chromosome"/>
</dbReference>
<sequence>MHSARARLATERDPRRGGGPPRTRVRLLHSDWPLMLRRTLLAERAAVIDWAEREATATGVHLTAGGAGPCGGDRLGLEVRVGAGSTLVLGEVSATVLLPGPHGEESRLHIDIRVEAGGTLVWLPEPVIAAHGCRHRTRIHIALAPGARLLLREEVLCGRYGEQPGAFRQRLRAVVGDRPLYDQELAVGPDAPGWAGPAVTAGHHAIGSVLVVDPAMDLPTSPPAGLRSGGGGAGEGTVMPLAGPGLLVGSLAPDSTTLRRRLDAALDDILTGVLTGRPAEGLSRGPRPVSAPARG</sequence>
<dbReference type="RefSeq" id="WP_279333879.1">
    <property type="nucleotide sequence ID" value="NZ_CP121682.1"/>
</dbReference>
<protein>
    <recommendedName>
        <fullName evidence="2">Urease accessory protein UreD</fullName>
    </recommendedName>
</protein>
<feature type="region of interest" description="Disordered" evidence="3">
    <location>
        <begin position="276"/>
        <end position="295"/>
    </location>
</feature>
<evidence type="ECO:0000313" key="5">
    <source>
        <dbReference type="Proteomes" id="UP001216440"/>
    </source>
</evidence>
<comment type="subunit">
    <text evidence="2">UreD, UreF and UreG form a complex that acts as a GTP-hydrolysis-dependent molecular chaperone, activating the urease apoprotein by helping to assemble the nickel containing metallocenter of UreC. The UreE protein probably delivers the nickel.</text>
</comment>
<keyword evidence="5" id="KW-1185">Reference proteome</keyword>
<comment type="subcellular location">
    <subcellularLocation>
        <location evidence="2">Cytoplasm</location>
    </subcellularLocation>
</comment>
<reference evidence="4 5" key="1">
    <citation type="submission" date="2023-03" db="EMBL/GenBank/DDBJ databases">
        <authorList>
            <person name="Mo P."/>
        </authorList>
    </citation>
    <scope>NUCLEOTIDE SEQUENCE [LARGE SCALE GENOMIC DNA]</scope>
    <source>
        <strain evidence="4 5">HUAS 5</strain>
    </source>
</reference>
<gene>
    <name evidence="2" type="primary">ureD</name>
    <name evidence="4" type="ORF">PYS65_11655</name>
</gene>
<evidence type="ECO:0000256" key="3">
    <source>
        <dbReference type="SAM" id="MobiDB-lite"/>
    </source>
</evidence>
<dbReference type="InterPro" id="IPR002669">
    <property type="entry name" value="UreD"/>
</dbReference>